<dbReference type="InterPro" id="IPR036188">
    <property type="entry name" value="FAD/NAD-bd_sf"/>
</dbReference>
<reference evidence="3 4" key="1">
    <citation type="journal article" date="2012" name="Genome Biol.">
        <title>The genome of the polar eukaryotic microalga coccomyxa subellipsoidea reveals traits of cold adaptation.</title>
        <authorList>
            <person name="Blanc G."/>
            <person name="Agarkova I."/>
            <person name="Grimwood J."/>
            <person name="Kuo A."/>
            <person name="Brueggeman A."/>
            <person name="Dunigan D."/>
            <person name="Gurnon J."/>
            <person name="Ladunga I."/>
            <person name="Lindquist E."/>
            <person name="Lucas S."/>
            <person name="Pangilinan J."/>
            <person name="Proschold T."/>
            <person name="Salamov A."/>
            <person name="Schmutz J."/>
            <person name="Weeks D."/>
            <person name="Yamada T."/>
            <person name="Claverie J.M."/>
            <person name="Grigoriev I."/>
            <person name="Van Etten J."/>
            <person name="Lomsadze A."/>
            <person name="Borodovsky M."/>
        </authorList>
    </citation>
    <scope>NUCLEOTIDE SEQUENCE [LARGE SCALE GENOMIC DNA]</scope>
    <source>
        <strain evidence="3 4">C-169</strain>
    </source>
</reference>
<proteinExistence type="inferred from homology"/>
<dbReference type="STRING" id="574566.I0YXT7"/>
<dbReference type="OrthoDB" id="5046242at2759"/>
<dbReference type="Proteomes" id="UP000007264">
    <property type="component" value="Unassembled WGS sequence"/>
</dbReference>
<protein>
    <submittedName>
        <fullName evidence="3">Amine oxidase</fullName>
    </submittedName>
</protein>
<dbReference type="Gene3D" id="3.50.50.60">
    <property type="entry name" value="FAD/NAD(P)-binding domain"/>
    <property type="match status" value="1"/>
</dbReference>
<feature type="domain" description="Amine oxidase" evidence="2">
    <location>
        <begin position="10"/>
        <end position="454"/>
    </location>
</feature>
<dbReference type="InterPro" id="IPR050281">
    <property type="entry name" value="Flavin_monoamine_oxidase"/>
</dbReference>
<dbReference type="PANTHER" id="PTHR10742:SF410">
    <property type="entry name" value="LYSINE-SPECIFIC HISTONE DEMETHYLASE 2"/>
    <property type="match status" value="1"/>
</dbReference>
<dbReference type="EMBL" id="AGSI01000008">
    <property type="protein sequence ID" value="EIE23206.1"/>
    <property type="molecule type" value="Genomic_DNA"/>
</dbReference>
<gene>
    <name evidence="3" type="ORF">COCSUDRAFT_15667</name>
</gene>
<dbReference type="GeneID" id="17041194"/>
<dbReference type="RefSeq" id="XP_005647750.1">
    <property type="nucleotide sequence ID" value="XM_005647693.1"/>
</dbReference>
<dbReference type="Gene3D" id="3.90.660.10">
    <property type="match status" value="1"/>
</dbReference>
<name>I0YXT7_COCSC</name>
<evidence type="ECO:0000259" key="2">
    <source>
        <dbReference type="Pfam" id="PF01593"/>
    </source>
</evidence>
<dbReference type="eggNOG" id="KOG0029">
    <property type="taxonomic scope" value="Eukaryota"/>
</dbReference>
<evidence type="ECO:0000313" key="4">
    <source>
        <dbReference type="Proteomes" id="UP000007264"/>
    </source>
</evidence>
<keyword evidence="4" id="KW-1185">Reference proteome</keyword>
<dbReference type="InterPro" id="IPR002937">
    <property type="entry name" value="Amino_oxidase"/>
</dbReference>
<dbReference type="AlphaFoldDB" id="I0YXT7"/>
<organism evidence="3 4">
    <name type="scientific">Coccomyxa subellipsoidea (strain C-169)</name>
    <name type="common">Green microalga</name>
    <dbReference type="NCBI Taxonomy" id="574566"/>
    <lineage>
        <taxon>Eukaryota</taxon>
        <taxon>Viridiplantae</taxon>
        <taxon>Chlorophyta</taxon>
        <taxon>core chlorophytes</taxon>
        <taxon>Trebouxiophyceae</taxon>
        <taxon>Trebouxiophyceae incertae sedis</taxon>
        <taxon>Coccomyxaceae</taxon>
        <taxon>Coccomyxa</taxon>
        <taxon>Coccomyxa subellipsoidea</taxon>
    </lineage>
</organism>
<dbReference type="SUPFAM" id="SSF54373">
    <property type="entry name" value="FAD-linked reductases, C-terminal domain"/>
    <property type="match status" value="1"/>
</dbReference>
<evidence type="ECO:0000256" key="1">
    <source>
        <dbReference type="ARBA" id="ARBA00005995"/>
    </source>
</evidence>
<feature type="non-terminal residue" evidence="3">
    <location>
        <position position="1"/>
    </location>
</feature>
<dbReference type="KEGG" id="csl:COCSUDRAFT_15667"/>
<dbReference type="SUPFAM" id="SSF51905">
    <property type="entry name" value="FAD/NAD(P)-binding domain"/>
    <property type="match status" value="1"/>
</dbReference>
<comment type="similarity">
    <text evidence="1">Belongs to the flavin monoamine oxidase family.</text>
</comment>
<dbReference type="Pfam" id="PF01593">
    <property type="entry name" value="Amino_oxidase"/>
    <property type="match status" value="1"/>
</dbReference>
<evidence type="ECO:0000313" key="3">
    <source>
        <dbReference type="EMBL" id="EIE23206.1"/>
    </source>
</evidence>
<comment type="caution">
    <text evidence="3">The sequence shown here is derived from an EMBL/GenBank/DDBJ whole genome shotgun (WGS) entry which is preliminary data.</text>
</comment>
<accession>I0YXT7</accession>
<dbReference type="PRINTS" id="PR00419">
    <property type="entry name" value="ADXRDTASE"/>
</dbReference>
<dbReference type="GO" id="GO:0016491">
    <property type="term" value="F:oxidoreductase activity"/>
    <property type="evidence" value="ECO:0007669"/>
    <property type="project" value="InterPro"/>
</dbReference>
<sequence>KVIVVGAGPAGLAAALHLKRCGVETVVLEARDRVGGRVHSYSDGGFSAPVDLGASIITGTATVVARGTRPDPSTLIRQHLLPIYDGLTGQRVPDALDSLVDRVRDTLLDDARERVDSLGEAATEAESLGAALERAFANRFSAAAAADPDMANAGAPAESAAAPLPASLDEAQQRLLNWHWSNLEYGCSASLDQVSLVHWNQDEEYGGFGGQHCMVIGGYDPILKALAERLDVRLSSPVSSVSDTSDGVTVTTASAGEVFKGAAVIVTVPLGCLKAGDVTFDPSLPPWKAEAVTKLGFGDLNKVFLEFPHAFWENSTDFFGAAVPGGPSGRGRCFMFWNLQPMIGKPILVALVSGKAAYESEEMSDEEMAAAAMEVLGRLYGEKIPVPVCSLATKWGSDIYARGSYSYVAVGSSAKTYDALAAPVRRRLLWAGEHTCKEHPDTVGGAMLTGMREVGHPSFDYCLLASWKHASVACLGIPSMIIMSLWYCSCRLSMACRHNWRPPYCTGKLAKCRLQ</sequence>
<dbReference type="PANTHER" id="PTHR10742">
    <property type="entry name" value="FLAVIN MONOAMINE OXIDASE"/>
    <property type="match status" value="1"/>
</dbReference>